<proteinExistence type="predicted"/>
<reference evidence="1 2" key="1">
    <citation type="submission" date="2016-10" db="EMBL/GenBank/DDBJ databases">
        <authorList>
            <person name="de Groot N.N."/>
        </authorList>
    </citation>
    <scope>NUCLEOTIDE SEQUENCE [LARGE SCALE GENOMIC DNA]</scope>
    <source>
        <strain evidence="1 2">L14</strain>
    </source>
</reference>
<dbReference type="AlphaFoldDB" id="A0A1I0VJV8"/>
<name>A0A1I0VJV8_SELRU</name>
<dbReference type="RefSeq" id="WP_074812784.1">
    <property type="nucleotide sequence ID" value="NZ_FOJX01000001.1"/>
</dbReference>
<evidence type="ECO:0000313" key="2">
    <source>
        <dbReference type="Proteomes" id="UP000183843"/>
    </source>
</evidence>
<dbReference type="Proteomes" id="UP000183843">
    <property type="component" value="Unassembled WGS sequence"/>
</dbReference>
<accession>A0A1I0VJV8</accession>
<protein>
    <submittedName>
        <fullName evidence="1">Uncharacterized protein</fullName>
    </submittedName>
</protein>
<gene>
    <name evidence="1" type="ORF">SAMN05216587_101652</name>
</gene>
<evidence type="ECO:0000313" key="1">
    <source>
        <dbReference type="EMBL" id="SFA76190.1"/>
    </source>
</evidence>
<sequence>MTNGDKIRGMNDEQLAEFLTDVIDCWYCPTYQECTDVKSCDNALMAWLQQKHVESNATLTQL</sequence>
<dbReference type="EMBL" id="FOJX01000001">
    <property type="protein sequence ID" value="SFA76190.1"/>
    <property type="molecule type" value="Genomic_DNA"/>
</dbReference>
<organism evidence="1 2">
    <name type="scientific">Selenomonas ruminantium</name>
    <dbReference type="NCBI Taxonomy" id="971"/>
    <lineage>
        <taxon>Bacteria</taxon>
        <taxon>Bacillati</taxon>
        <taxon>Bacillota</taxon>
        <taxon>Negativicutes</taxon>
        <taxon>Selenomonadales</taxon>
        <taxon>Selenomonadaceae</taxon>
        <taxon>Selenomonas</taxon>
    </lineage>
</organism>